<dbReference type="AlphaFoldDB" id="A0A7S4FP72"/>
<reference evidence="2" key="1">
    <citation type="submission" date="2021-01" db="EMBL/GenBank/DDBJ databases">
        <authorList>
            <person name="Corre E."/>
            <person name="Pelletier E."/>
            <person name="Niang G."/>
            <person name="Scheremetjew M."/>
            <person name="Finn R."/>
            <person name="Kale V."/>
            <person name="Holt S."/>
            <person name="Cochrane G."/>
            <person name="Meng A."/>
            <person name="Brown T."/>
            <person name="Cohen L."/>
        </authorList>
    </citation>
    <scope>NUCLEOTIDE SEQUENCE</scope>
    <source>
        <strain evidence="2">CCMP1594</strain>
    </source>
</reference>
<evidence type="ECO:0000256" key="1">
    <source>
        <dbReference type="SAM" id="Phobius"/>
    </source>
</evidence>
<gene>
    <name evidence="2" type="ORF">EGYM00163_LOCUS18051</name>
</gene>
<keyword evidence="1" id="KW-0812">Transmembrane</keyword>
<keyword evidence="1" id="KW-1133">Transmembrane helix</keyword>
<protein>
    <submittedName>
        <fullName evidence="2">Uncharacterized protein</fullName>
    </submittedName>
</protein>
<name>A0A7S4FP72_9EUGL</name>
<feature type="transmembrane region" description="Helical" evidence="1">
    <location>
        <begin position="96"/>
        <end position="122"/>
    </location>
</feature>
<sequence>MRRRTFERAGAASREDGRILNQKQVMNADGGLYNGLAFLRAVLALILRKRAQNTNPETQNQPGCRADPGKMDRPRKNVISFDRGCSCGGGCGYGGVVALVGVMVVVVVMLMLVVMCVALVVLEASSSPCIPADDSSHFAKIVWVLLRTRTFLAQVFRVRSEGSVIKGDKKGKIQGRHVASVGRNIGQAATTVDAK</sequence>
<keyword evidence="1" id="KW-0472">Membrane</keyword>
<organism evidence="2">
    <name type="scientific">Eutreptiella gymnastica</name>
    <dbReference type="NCBI Taxonomy" id="73025"/>
    <lineage>
        <taxon>Eukaryota</taxon>
        <taxon>Discoba</taxon>
        <taxon>Euglenozoa</taxon>
        <taxon>Euglenida</taxon>
        <taxon>Spirocuta</taxon>
        <taxon>Euglenophyceae</taxon>
        <taxon>Eutreptiales</taxon>
        <taxon>Eutreptiaceae</taxon>
        <taxon>Eutreptiella</taxon>
    </lineage>
</organism>
<dbReference type="EMBL" id="HBJA01050967">
    <property type="protein sequence ID" value="CAE0806923.1"/>
    <property type="molecule type" value="Transcribed_RNA"/>
</dbReference>
<proteinExistence type="predicted"/>
<accession>A0A7S4FP72</accession>
<evidence type="ECO:0000313" key="2">
    <source>
        <dbReference type="EMBL" id="CAE0806923.1"/>
    </source>
</evidence>